<dbReference type="AlphaFoldDB" id="A0A1E3R3Y5"/>
<evidence type="ECO:0008006" key="3">
    <source>
        <dbReference type="Google" id="ProtNLM"/>
    </source>
</evidence>
<dbReference type="EMBL" id="MIGZ01000255">
    <property type="protein sequence ID" value="ODQ84645.1"/>
    <property type="molecule type" value="Genomic_DNA"/>
</dbReference>
<protein>
    <recommendedName>
        <fullName evidence="3">ESX-1 secretion-associated protein</fullName>
    </recommendedName>
</protein>
<dbReference type="InterPro" id="IPR022536">
    <property type="entry name" value="EspC"/>
</dbReference>
<dbReference type="Pfam" id="PF10824">
    <property type="entry name" value="T7SS_ESX_EspC"/>
    <property type="match status" value="1"/>
</dbReference>
<dbReference type="RefSeq" id="WP_069407982.1">
    <property type="nucleotide sequence ID" value="NZ_MIGZ01000255.1"/>
</dbReference>
<dbReference type="OrthoDB" id="4763847at2"/>
<evidence type="ECO:0000313" key="2">
    <source>
        <dbReference type="Proteomes" id="UP000094243"/>
    </source>
</evidence>
<dbReference type="Proteomes" id="UP000094243">
    <property type="component" value="Unassembled WGS sequence"/>
</dbReference>
<keyword evidence="2" id="KW-1185">Reference proteome</keyword>
<reference evidence="2" key="1">
    <citation type="submission" date="2016-09" db="EMBL/GenBank/DDBJ databases">
        <authorList>
            <person name="Greninger A.L."/>
            <person name="Jerome K.R."/>
            <person name="Mcnair B."/>
            <person name="Wallis C."/>
            <person name="Fang F."/>
        </authorList>
    </citation>
    <scope>NUCLEOTIDE SEQUENCE [LARGE SCALE GENOMIC DNA]</scope>
    <source>
        <strain evidence="2">M7</strain>
    </source>
</reference>
<evidence type="ECO:0000313" key="1">
    <source>
        <dbReference type="EMBL" id="ODQ84645.1"/>
    </source>
</evidence>
<proteinExistence type="predicted"/>
<accession>A0A1E3R3Y5</accession>
<sequence>MGQPDTASVDVAALRSVADEYQTVAELLDGTLRTHLSGLTFDGASAGRAYVARGDAVREALARTVNQIRQWSRACREIAAVLQVSANQYAAADARAGERVG</sequence>
<gene>
    <name evidence="1" type="ORF">BHQ17_26435</name>
</gene>
<organism evidence="1 2">
    <name type="scientific">Mycolicibacterium holsaticum</name>
    <dbReference type="NCBI Taxonomy" id="152142"/>
    <lineage>
        <taxon>Bacteria</taxon>
        <taxon>Bacillati</taxon>
        <taxon>Actinomycetota</taxon>
        <taxon>Actinomycetes</taxon>
        <taxon>Mycobacteriales</taxon>
        <taxon>Mycobacteriaceae</taxon>
        <taxon>Mycolicibacterium</taxon>
    </lineage>
</organism>
<name>A0A1E3R3Y5_9MYCO</name>
<comment type="caution">
    <text evidence="1">The sequence shown here is derived from an EMBL/GenBank/DDBJ whole genome shotgun (WGS) entry which is preliminary data.</text>
</comment>
<dbReference type="GO" id="GO:0009306">
    <property type="term" value="P:protein secretion"/>
    <property type="evidence" value="ECO:0007669"/>
    <property type="project" value="InterPro"/>
</dbReference>